<proteinExistence type="predicted"/>
<dbReference type="InterPro" id="IPR027417">
    <property type="entry name" value="P-loop_NTPase"/>
</dbReference>
<organism evidence="2">
    <name type="scientific">uncultured bacterium CSL144</name>
    <dbReference type="NCBI Taxonomy" id="1091570"/>
    <lineage>
        <taxon>Bacteria</taxon>
        <taxon>environmental samples</taxon>
    </lineage>
</organism>
<dbReference type="EMBL" id="JF429412">
    <property type="protein sequence ID" value="AEQ20511.1"/>
    <property type="molecule type" value="Genomic_DNA"/>
</dbReference>
<dbReference type="InterPro" id="IPR016300">
    <property type="entry name" value="ATPase_ArsA/GET3"/>
</dbReference>
<reference evidence="2" key="2">
    <citation type="journal article" date="2011" name="J. Bacteriol.">
        <title>Long-chain N-acyl amino acid synthases are linked to the putative PEP-CTERM/exosortase protein-sorting system in Gram-negative bacteria.</title>
        <authorList>
            <person name="Craig J.W."/>
            <person name="Cherry M.A."/>
            <person name="Brady S.F."/>
        </authorList>
    </citation>
    <scope>NUCLEOTIDE SEQUENCE</scope>
</reference>
<dbReference type="SUPFAM" id="SSF52540">
    <property type="entry name" value="P-loop containing nucleoside triphosphate hydrolases"/>
    <property type="match status" value="1"/>
</dbReference>
<dbReference type="Gene3D" id="3.40.50.300">
    <property type="entry name" value="P-loop containing nucleotide triphosphate hydrolases"/>
    <property type="match status" value="1"/>
</dbReference>
<dbReference type="InterPro" id="IPR002586">
    <property type="entry name" value="CobQ/CobB/MinD/ParA_Nub-bd_dom"/>
</dbReference>
<name>G4WVQ9_9BACT</name>
<evidence type="ECO:0000259" key="1">
    <source>
        <dbReference type="Pfam" id="PF01656"/>
    </source>
</evidence>
<dbReference type="PANTHER" id="PTHR10803">
    <property type="entry name" value="ARSENICAL PUMP-DRIVING ATPASE ARSENITE-TRANSLOCATING ATPASE"/>
    <property type="match status" value="1"/>
</dbReference>
<dbReference type="PANTHER" id="PTHR10803:SF3">
    <property type="entry name" value="ATPASE GET3"/>
    <property type="match status" value="1"/>
</dbReference>
<accession>G4WVQ9</accession>
<dbReference type="Pfam" id="PF01656">
    <property type="entry name" value="CbiA"/>
    <property type="match status" value="1"/>
</dbReference>
<sequence>MLSAILSIGYGTSASYPGNGKGGTGKTSVACALALALSNRGKTVLADLDQRWTAARLLGVDLDGPSDFAAMANLEVRSFTPRTELEAFIERIVPIKVISRRMLRSHTFGYVTAALPGLQAFLMLERLRQLADEAAARNGFAVIDAPASGSLLELLSVGQGVGDLAPSGTLNRLARAVDEFLRDPRRFGVLLVARPERLAVREALEVLATLRDELRLGYVVAILNGVPDPLLSSSDFAKMHRLAAHRRLALQRRATSELAVRAHKRFEDSGVEVIELPMLYTSEFARPQIEILATALDRLAYKQE</sequence>
<dbReference type="AlphaFoldDB" id="G4WVQ9"/>
<dbReference type="GO" id="GO:0005524">
    <property type="term" value="F:ATP binding"/>
    <property type="evidence" value="ECO:0007669"/>
    <property type="project" value="InterPro"/>
</dbReference>
<reference evidence="2" key="1">
    <citation type="journal article" date="2004" name="Appl. Environ. Microbiol.">
        <title>Long-chain N-acyltyrosine synthases from environmental DNA.</title>
        <authorList>
            <person name="Brady S.F."/>
            <person name="Chao C.J."/>
            <person name="Clardy J."/>
        </authorList>
    </citation>
    <scope>NUCLEOTIDE SEQUENCE</scope>
</reference>
<feature type="domain" description="CobQ/CobB/MinD/ParA nucleotide binding" evidence="1">
    <location>
        <begin position="19"/>
        <end position="169"/>
    </location>
</feature>
<dbReference type="GO" id="GO:0016887">
    <property type="term" value="F:ATP hydrolysis activity"/>
    <property type="evidence" value="ECO:0007669"/>
    <property type="project" value="InterPro"/>
</dbReference>
<protein>
    <submittedName>
        <fullName evidence="2">ArsA-type ATPase efflux pump protein</fullName>
    </submittedName>
</protein>
<evidence type="ECO:0000313" key="2">
    <source>
        <dbReference type="EMBL" id="AEQ20511.1"/>
    </source>
</evidence>